<dbReference type="GO" id="GO:0006629">
    <property type="term" value="P:lipid metabolic process"/>
    <property type="evidence" value="ECO:0007669"/>
    <property type="project" value="InterPro"/>
</dbReference>
<evidence type="ECO:0000313" key="3">
    <source>
        <dbReference type="Proteomes" id="UP000246630"/>
    </source>
</evidence>
<protein>
    <submittedName>
        <fullName evidence="2">Phosphoesterase</fullName>
    </submittedName>
</protein>
<dbReference type="PROSITE" id="PS51704">
    <property type="entry name" value="GP_PDE"/>
    <property type="match status" value="1"/>
</dbReference>
<dbReference type="GeneID" id="54992089"/>
<dbReference type="RefSeq" id="YP_009801571.1">
    <property type="nucleotide sequence ID" value="NC_047973.1"/>
</dbReference>
<dbReference type="InterPro" id="IPR030395">
    <property type="entry name" value="GP_PDE_dom"/>
</dbReference>
<accession>A0A2U8UJB9</accession>
<dbReference type="GO" id="GO:0008081">
    <property type="term" value="F:phosphoric diester hydrolase activity"/>
    <property type="evidence" value="ECO:0007669"/>
    <property type="project" value="InterPro"/>
</dbReference>
<sequence length="512" mass="54446">MGDWVGGGVVTPYGSASGATATVPRPAVAYQAGDVIIIGLGEQGTITGTTPITLDPGVVRMGGPNALGDRALGLFRYVVTDPAAVPATFTFSGFSAGRGVGFSIVRRGVDLDHLVNTSPKYSNGDLEAFTTEGAPYIYIGMWNDQRTTPRSHVPSVKPAMTELTNLQNTLDNSTAGSRTAIWVGYLEVPAGGSLSQPAKSLTWPDGTSNPRAVSAVLRDLPESTGPIGVPVKEGNGAAAKLSYLDGGATRKAPTRAAIWLPGHADVEAFLAKAGATASHRGGSLVNPEYAEISYDRCVYRRFDPLEISLGWTSDLVPFGLGDETLDRTAGVSGGILPTSMDWATLSSTYRNVLRPIASGVTQPFYRLEEMLAKYAPHQVVMVDPKYGFNTPTKVARMLEICDALGGPNRIIVKFDSPTGSTLLVDQAKLKGYVTMNYWGTEVEKLTTQYGVDRWDLLGIRYDADQASYDTINSFGKPVWAAVIPDQAGYNTALARGADLMMIANPNVVTPVR</sequence>
<dbReference type="KEGG" id="vg:54992089"/>
<evidence type="ECO:0000313" key="2">
    <source>
        <dbReference type="EMBL" id="AWN03546.1"/>
    </source>
</evidence>
<gene>
    <name evidence="2" type="primary">29</name>
    <name evidence="2" type="ORF">PBI_HYPERION_29</name>
</gene>
<proteinExistence type="predicted"/>
<name>A0A2U8UJB9_9CAUD</name>
<dbReference type="EMBL" id="MH153803">
    <property type="protein sequence ID" value="AWN03546.1"/>
    <property type="molecule type" value="Genomic_DNA"/>
</dbReference>
<dbReference type="Proteomes" id="UP000246630">
    <property type="component" value="Segment"/>
</dbReference>
<reference evidence="2 3" key="1">
    <citation type="submission" date="2018-03" db="EMBL/GenBank/DDBJ databases">
        <authorList>
            <person name="Stanton A.-C.J."/>
            <person name="Garlena R.A."/>
            <person name="Russell D.A."/>
            <person name="Pope W.H."/>
            <person name="Jacobs-Sera D."/>
            <person name="Hatfull G.F."/>
        </authorList>
    </citation>
    <scope>NUCLEOTIDE SEQUENCE [LARGE SCALE GENOMIC DNA]</scope>
</reference>
<evidence type="ECO:0000259" key="1">
    <source>
        <dbReference type="PROSITE" id="PS51704"/>
    </source>
</evidence>
<dbReference type="Gene3D" id="3.20.20.190">
    <property type="entry name" value="Phosphatidylinositol (PI) phosphodiesterase"/>
    <property type="match status" value="1"/>
</dbReference>
<dbReference type="SUPFAM" id="SSF51695">
    <property type="entry name" value="PLC-like phosphodiesterases"/>
    <property type="match status" value="1"/>
</dbReference>
<keyword evidence="3" id="KW-1185">Reference proteome</keyword>
<feature type="domain" description="GP-PDE" evidence="1">
    <location>
        <begin position="274"/>
        <end position="512"/>
    </location>
</feature>
<organism evidence="2 3">
    <name type="scientific">Microbacterium phage Hyperion</name>
    <dbReference type="NCBI Taxonomy" id="2182354"/>
    <lineage>
        <taxon>Viruses</taxon>
        <taxon>Duplodnaviria</taxon>
        <taxon>Heunggongvirae</taxon>
        <taxon>Uroviricota</taxon>
        <taxon>Caudoviricetes</taxon>
        <taxon>Squashvirus</taxon>
        <taxon>Squashvirus hyperion</taxon>
    </lineage>
</organism>
<dbReference type="InterPro" id="IPR017946">
    <property type="entry name" value="PLC-like_Pdiesterase_TIM-brl"/>
</dbReference>